<gene>
    <name evidence="1" type="ORF">SAMN02787118_1265</name>
</gene>
<accession>A0A1I2TU07</accession>
<dbReference type="Proteomes" id="UP000181942">
    <property type="component" value="Unassembled WGS sequence"/>
</dbReference>
<dbReference type="AlphaFoldDB" id="A0A1I2TU07"/>
<evidence type="ECO:0000313" key="1">
    <source>
        <dbReference type="EMBL" id="SFG68358.1"/>
    </source>
</evidence>
<proteinExistence type="predicted"/>
<protein>
    <submittedName>
        <fullName evidence="1">Uncharacterized protein</fullName>
    </submittedName>
</protein>
<dbReference type="EMBL" id="FONR01000026">
    <property type="protein sequence ID" value="SFG68358.1"/>
    <property type="molecule type" value="Genomic_DNA"/>
</dbReference>
<organism evidence="1 2">
    <name type="scientific">Streptomyces mirabilis</name>
    <dbReference type="NCBI Taxonomy" id="68239"/>
    <lineage>
        <taxon>Bacteria</taxon>
        <taxon>Bacillati</taxon>
        <taxon>Actinomycetota</taxon>
        <taxon>Actinomycetes</taxon>
        <taxon>Kitasatosporales</taxon>
        <taxon>Streptomycetaceae</taxon>
        <taxon>Streptomyces</taxon>
    </lineage>
</organism>
<name>A0A1I2TU07_9ACTN</name>
<evidence type="ECO:0000313" key="2">
    <source>
        <dbReference type="Proteomes" id="UP000181942"/>
    </source>
</evidence>
<sequence length="49" mass="5243">MTPPADATDTERWWSRRGHAGPAIITGWQATASARHWSGQILRGNGGVG</sequence>
<reference evidence="1 2" key="1">
    <citation type="submission" date="2016-10" db="EMBL/GenBank/DDBJ databases">
        <authorList>
            <person name="de Groot N.N."/>
        </authorList>
    </citation>
    <scope>NUCLEOTIDE SEQUENCE [LARGE SCALE GENOMIC DNA]</scope>
    <source>
        <strain evidence="1 2">OK461</strain>
    </source>
</reference>